<dbReference type="Gene3D" id="3.40.640.10">
    <property type="entry name" value="Type I PLP-dependent aspartate aminotransferase-like (Major domain)"/>
    <property type="match status" value="1"/>
</dbReference>
<dbReference type="InterPro" id="IPR015421">
    <property type="entry name" value="PyrdxlP-dep_Trfase_major"/>
</dbReference>
<accession>A0A2P8HW08</accession>
<dbReference type="PANTHER" id="PTHR42832:SF3">
    <property type="entry name" value="L-GLUTAMINE--4-(METHYLSULFANYL)-2-OXOBUTANOATE AMINOTRANSFERASE"/>
    <property type="match status" value="1"/>
</dbReference>
<dbReference type="EMBL" id="PYAV01000003">
    <property type="protein sequence ID" value="PSL50422.1"/>
    <property type="molecule type" value="Genomic_DNA"/>
</dbReference>
<evidence type="ECO:0000256" key="2">
    <source>
        <dbReference type="ARBA" id="ARBA00022576"/>
    </source>
</evidence>
<evidence type="ECO:0000259" key="4">
    <source>
        <dbReference type="Pfam" id="PF00155"/>
    </source>
</evidence>
<dbReference type="AlphaFoldDB" id="A0A2P8HW08"/>
<dbReference type="RefSeq" id="WP_106587757.1">
    <property type="nucleotide sequence ID" value="NZ_PYAV01000003.1"/>
</dbReference>
<gene>
    <name evidence="5" type="ORF">B0H94_10333</name>
</gene>
<dbReference type="Gene3D" id="3.90.1150.10">
    <property type="entry name" value="Aspartate Aminotransferase, domain 1"/>
    <property type="match status" value="1"/>
</dbReference>
<dbReference type="NCBIfam" id="NF005977">
    <property type="entry name" value="PRK08068.1"/>
    <property type="match status" value="1"/>
</dbReference>
<evidence type="ECO:0000313" key="5">
    <source>
        <dbReference type="EMBL" id="PSL50422.1"/>
    </source>
</evidence>
<organism evidence="5 6">
    <name type="scientific">Salsuginibacillus halophilus</name>
    <dbReference type="NCBI Taxonomy" id="517424"/>
    <lineage>
        <taxon>Bacteria</taxon>
        <taxon>Bacillati</taxon>
        <taxon>Bacillota</taxon>
        <taxon>Bacilli</taxon>
        <taxon>Bacillales</taxon>
        <taxon>Bacillaceae</taxon>
        <taxon>Salsuginibacillus</taxon>
    </lineage>
</organism>
<evidence type="ECO:0000256" key="3">
    <source>
        <dbReference type="ARBA" id="ARBA00022679"/>
    </source>
</evidence>
<comment type="cofactor">
    <cofactor evidence="1">
        <name>pyridoxal 5'-phosphate</name>
        <dbReference type="ChEBI" id="CHEBI:597326"/>
    </cofactor>
</comment>
<reference evidence="5 6" key="1">
    <citation type="submission" date="2018-03" db="EMBL/GenBank/DDBJ databases">
        <title>Genomic Encyclopedia of Type Strains, Phase III (KMG-III): the genomes of soil and plant-associated and newly described type strains.</title>
        <authorList>
            <person name="Whitman W."/>
        </authorList>
    </citation>
    <scope>NUCLEOTIDE SEQUENCE [LARGE SCALE GENOMIC DNA]</scope>
    <source>
        <strain evidence="5 6">CGMCC 1.07653</strain>
    </source>
</reference>
<dbReference type="SUPFAM" id="SSF53383">
    <property type="entry name" value="PLP-dependent transferases"/>
    <property type="match status" value="1"/>
</dbReference>
<dbReference type="GO" id="GO:0030170">
    <property type="term" value="F:pyridoxal phosphate binding"/>
    <property type="evidence" value="ECO:0007669"/>
    <property type="project" value="InterPro"/>
</dbReference>
<dbReference type="PANTHER" id="PTHR42832">
    <property type="entry name" value="AMINO ACID AMINOTRANSFERASE"/>
    <property type="match status" value="1"/>
</dbReference>
<keyword evidence="3 5" id="KW-0808">Transferase</keyword>
<dbReference type="InterPro" id="IPR015422">
    <property type="entry name" value="PyrdxlP-dep_Trfase_small"/>
</dbReference>
<keyword evidence="2 5" id="KW-0032">Aminotransferase</keyword>
<dbReference type="CDD" id="cd00609">
    <property type="entry name" value="AAT_like"/>
    <property type="match status" value="1"/>
</dbReference>
<evidence type="ECO:0000313" key="6">
    <source>
        <dbReference type="Proteomes" id="UP000242310"/>
    </source>
</evidence>
<dbReference type="OrthoDB" id="9802328at2"/>
<dbReference type="GO" id="GO:0008483">
    <property type="term" value="F:transaminase activity"/>
    <property type="evidence" value="ECO:0007669"/>
    <property type="project" value="UniProtKB-KW"/>
</dbReference>
<proteinExistence type="predicted"/>
<sequence length="389" mass="42729">MEFKRAERIERLPEQFFASLVKKAAKKQQETGDVINLGQGNPDQPTPERIVQALQNAADKPEHHRYASFRGLPDLKEAVSRYYEEKHGVHIDPKTEVAVTFGAKAGIIELSQCLLNEGDGALLPDPGYPDYLSGIALAGGVMHSLPLDQNNNFQPAFHELSHEAAKKSRMLFMNYPNNPTGAVVRPETFEAAVNFAKTHELCVVHDFAYGAIGFDGHQPPSFLETPDAKESGVELLTLSKTYNMAGWRVGFVVGNASVVEAVNVYQDHMHCSLFGAVQEAAAEALQGPDEEIAALRALYERRRDVFMNALHDAGWQVTAPEGSFFAWLKLPEGWTSEAFADKVLKEAGVVFAPGRGFGEGGEGYVRAALLAPEVDLKEAARRLKALQLW</sequence>
<keyword evidence="6" id="KW-1185">Reference proteome</keyword>
<protein>
    <submittedName>
        <fullName evidence="5">Aminotransferase</fullName>
    </submittedName>
</protein>
<evidence type="ECO:0000256" key="1">
    <source>
        <dbReference type="ARBA" id="ARBA00001933"/>
    </source>
</evidence>
<comment type="caution">
    <text evidence="5">The sequence shown here is derived from an EMBL/GenBank/DDBJ whole genome shotgun (WGS) entry which is preliminary data.</text>
</comment>
<dbReference type="Pfam" id="PF00155">
    <property type="entry name" value="Aminotran_1_2"/>
    <property type="match status" value="1"/>
</dbReference>
<feature type="domain" description="Aminotransferase class I/classII large" evidence="4">
    <location>
        <begin position="33"/>
        <end position="383"/>
    </location>
</feature>
<dbReference type="InterPro" id="IPR015424">
    <property type="entry name" value="PyrdxlP-dep_Trfase"/>
</dbReference>
<dbReference type="Proteomes" id="UP000242310">
    <property type="component" value="Unassembled WGS sequence"/>
</dbReference>
<dbReference type="InterPro" id="IPR050881">
    <property type="entry name" value="LL-DAP_aminotransferase"/>
</dbReference>
<name>A0A2P8HW08_9BACI</name>
<dbReference type="InterPro" id="IPR004839">
    <property type="entry name" value="Aminotransferase_I/II_large"/>
</dbReference>